<dbReference type="Gene3D" id="3.40.30.10">
    <property type="entry name" value="Glutaredoxin"/>
    <property type="match status" value="1"/>
</dbReference>
<dbReference type="PROSITE" id="PS51354">
    <property type="entry name" value="GLUTAREDOXIN_2"/>
    <property type="match status" value="1"/>
</dbReference>
<dbReference type="KEGG" id="seds:AAY24_06550"/>
<proteinExistence type="predicted"/>
<protein>
    <submittedName>
        <fullName evidence="2">Glutaredoxin</fullName>
    </submittedName>
</protein>
<organism evidence="2 3">
    <name type="scientific">Sedimenticola thiotaurini</name>
    <dbReference type="NCBI Taxonomy" id="1543721"/>
    <lineage>
        <taxon>Bacteria</taxon>
        <taxon>Pseudomonadati</taxon>
        <taxon>Pseudomonadota</taxon>
        <taxon>Gammaproteobacteria</taxon>
        <taxon>Chromatiales</taxon>
        <taxon>Sedimenticolaceae</taxon>
        <taxon>Sedimenticola</taxon>
    </lineage>
</organism>
<dbReference type="Pfam" id="PF13417">
    <property type="entry name" value="GST_N_3"/>
    <property type="match status" value="1"/>
</dbReference>
<sequence length="124" mass="14431">MAIVRWILGRLILLIDWLTTPGGVKRPPEQQAALNQQTAHLSLYQFQACPFCVKVRRFLKRNSLQIETRDAKRDPQYRNELLSGGGEIKVPCLRIDNDQGDTQWLYESDEIISYLEQRYLKPNA</sequence>
<reference evidence="2 3" key="1">
    <citation type="journal article" date="2015" name="Genome Announc.">
        <title>Complete Genome Sequence of Sedimenticola thiotaurini Strain SIP-G1, a Polyphosphate- and Polyhydroxyalkanoate-Accumulating Sulfur-Oxidizing Gammaproteobacterium Isolated from Salt Marsh Sediments.</title>
        <authorList>
            <person name="Flood B.E."/>
            <person name="Jones D.S."/>
            <person name="Bailey J.V."/>
        </authorList>
    </citation>
    <scope>NUCLEOTIDE SEQUENCE [LARGE SCALE GENOMIC DNA]</scope>
    <source>
        <strain evidence="2 3">SIP-G1</strain>
    </source>
</reference>
<dbReference type="AlphaFoldDB" id="A0A0F7JXP4"/>
<evidence type="ECO:0000313" key="2">
    <source>
        <dbReference type="EMBL" id="AKH20069.1"/>
    </source>
</evidence>
<name>A0A0F7JXP4_9GAMM</name>
<feature type="domain" description="GST N-terminal" evidence="1">
    <location>
        <begin position="39"/>
        <end position="123"/>
    </location>
</feature>
<evidence type="ECO:0000259" key="1">
    <source>
        <dbReference type="PROSITE" id="PS50404"/>
    </source>
</evidence>
<dbReference type="Proteomes" id="UP000034410">
    <property type="component" value="Chromosome"/>
</dbReference>
<accession>A0A0F7JXP4</accession>
<dbReference type="InterPro" id="IPR036249">
    <property type="entry name" value="Thioredoxin-like_sf"/>
</dbReference>
<dbReference type="OrthoDB" id="9793736at2"/>
<dbReference type="RefSeq" id="WP_046859004.1">
    <property type="nucleotide sequence ID" value="NZ_CP011412.1"/>
</dbReference>
<evidence type="ECO:0000313" key="3">
    <source>
        <dbReference type="Proteomes" id="UP000034410"/>
    </source>
</evidence>
<gene>
    <name evidence="2" type="ORF">AAY24_06550</name>
</gene>
<dbReference type="SUPFAM" id="SSF52833">
    <property type="entry name" value="Thioredoxin-like"/>
    <property type="match status" value="1"/>
</dbReference>
<dbReference type="InterPro" id="IPR004045">
    <property type="entry name" value="Glutathione_S-Trfase_N"/>
</dbReference>
<dbReference type="EMBL" id="CP011412">
    <property type="protein sequence ID" value="AKH20069.1"/>
    <property type="molecule type" value="Genomic_DNA"/>
</dbReference>
<dbReference type="PATRIC" id="fig|1543721.4.peg.1358"/>
<dbReference type="PROSITE" id="PS50404">
    <property type="entry name" value="GST_NTER"/>
    <property type="match status" value="1"/>
</dbReference>
<keyword evidence="3" id="KW-1185">Reference proteome</keyword>